<dbReference type="PANTHER" id="PTHR22991:SF40">
    <property type="entry name" value="PROTEIN CBG13490"/>
    <property type="match status" value="1"/>
</dbReference>
<protein>
    <recommendedName>
        <fullName evidence="4">C-type lectin</fullName>
    </recommendedName>
</protein>
<sequence length="150" mass="16803">LIVFAVILQTVRGACPEGLEPVRDGQCRGFLTNATLTHSEPLLFATSKCAEIQALPVIIHNEEQQSYWTAQKKKMGNFLVLGIVCNDVKKWQWVDGSPVDYIPATANADIHSACTPTYSWVIDDDTGFWTRWNSPYETDSFSIFCTAQLE</sequence>
<evidence type="ECO:0000256" key="1">
    <source>
        <dbReference type="ARBA" id="ARBA00023157"/>
    </source>
</evidence>
<gene>
    <name evidence="2" type="ORF">PMAYCL1PPCAC_21390</name>
</gene>
<name>A0AAN5I4L0_9BILA</name>
<feature type="non-terminal residue" evidence="2">
    <location>
        <position position="150"/>
    </location>
</feature>
<dbReference type="EMBL" id="BTRK01000005">
    <property type="protein sequence ID" value="GMR51195.1"/>
    <property type="molecule type" value="Genomic_DNA"/>
</dbReference>
<dbReference type="InterPro" id="IPR016186">
    <property type="entry name" value="C-type_lectin-like/link_sf"/>
</dbReference>
<dbReference type="SUPFAM" id="SSF56436">
    <property type="entry name" value="C-type lectin-like"/>
    <property type="match status" value="1"/>
</dbReference>
<keyword evidence="3" id="KW-1185">Reference proteome</keyword>
<dbReference type="AlphaFoldDB" id="A0AAN5I4L0"/>
<accession>A0AAN5I4L0</accession>
<dbReference type="Gene3D" id="3.10.100.10">
    <property type="entry name" value="Mannose-Binding Protein A, subunit A"/>
    <property type="match status" value="1"/>
</dbReference>
<organism evidence="2 3">
    <name type="scientific">Pristionchus mayeri</name>
    <dbReference type="NCBI Taxonomy" id="1317129"/>
    <lineage>
        <taxon>Eukaryota</taxon>
        <taxon>Metazoa</taxon>
        <taxon>Ecdysozoa</taxon>
        <taxon>Nematoda</taxon>
        <taxon>Chromadorea</taxon>
        <taxon>Rhabditida</taxon>
        <taxon>Rhabditina</taxon>
        <taxon>Diplogasteromorpha</taxon>
        <taxon>Diplogasteroidea</taxon>
        <taxon>Neodiplogasteridae</taxon>
        <taxon>Pristionchus</taxon>
    </lineage>
</organism>
<feature type="non-terminal residue" evidence="2">
    <location>
        <position position="1"/>
    </location>
</feature>
<evidence type="ECO:0008006" key="4">
    <source>
        <dbReference type="Google" id="ProtNLM"/>
    </source>
</evidence>
<dbReference type="InterPro" id="IPR016187">
    <property type="entry name" value="CTDL_fold"/>
</dbReference>
<proteinExistence type="predicted"/>
<evidence type="ECO:0000313" key="3">
    <source>
        <dbReference type="Proteomes" id="UP001328107"/>
    </source>
</evidence>
<keyword evidence="1" id="KW-1015">Disulfide bond</keyword>
<evidence type="ECO:0000313" key="2">
    <source>
        <dbReference type="EMBL" id="GMR51195.1"/>
    </source>
</evidence>
<reference evidence="3" key="1">
    <citation type="submission" date="2022-10" db="EMBL/GenBank/DDBJ databases">
        <title>Genome assembly of Pristionchus species.</title>
        <authorList>
            <person name="Yoshida K."/>
            <person name="Sommer R.J."/>
        </authorList>
    </citation>
    <scope>NUCLEOTIDE SEQUENCE [LARGE SCALE GENOMIC DNA]</scope>
    <source>
        <strain evidence="3">RS5460</strain>
    </source>
</reference>
<dbReference type="PANTHER" id="PTHR22991">
    <property type="entry name" value="PROTEIN CBG13490"/>
    <property type="match status" value="1"/>
</dbReference>
<dbReference type="InterPro" id="IPR050976">
    <property type="entry name" value="Snaclec"/>
</dbReference>
<dbReference type="Proteomes" id="UP001328107">
    <property type="component" value="Unassembled WGS sequence"/>
</dbReference>
<comment type="caution">
    <text evidence="2">The sequence shown here is derived from an EMBL/GenBank/DDBJ whole genome shotgun (WGS) entry which is preliminary data.</text>
</comment>